<dbReference type="AlphaFoldDB" id="A0A4Y9F687"/>
<accession>A0A4Y9F687</accession>
<keyword evidence="3 5" id="KW-1133">Transmembrane helix</keyword>
<evidence type="ECO:0000313" key="6">
    <source>
        <dbReference type="EMBL" id="TFU24050.1"/>
    </source>
</evidence>
<organism evidence="6 7">
    <name type="scientific">Rothia nasimurium</name>
    <dbReference type="NCBI Taxonomy" id="85336"/>
    <lineage>
        <taxon>Bacteria</taxon>
        <taxon>Bacillati</taxon>
        <taxon>Actinomycetota</taxon>
        <taxon>Actinomycetes</taxon>
        <taxon>Micrococcales</taxon>
        <taxon>Micrococcaceae</taxon>
        <taxon>Rothia</taxon>
    </lineage>
</organism>
<proteinExistence type="predicted"/>
<dbReference type="GO" id="GO:0005886">
    <property type="term" value="C:plasma membrane"/>
    <property type="evidence" value="ECO:0007669"/>
    <property type="project" value="UniProtKB-ARBA"/>
</dbReference>
<keyword evidence="4 5" id="KW-0472">Membrane</keyword>
<evidence type="ECO:0000256" key="3">
    <source>
        <dbReference type="ARBA" id="ARBA00022989"/>
    </source>
</evidence>
<dbReference type="EMBL" id="SPQC01000003">
    <property type="protein sequence ID" value="TFU24050.1"/>
    <property type="molecule type" value="Genomic_DNA"/>
</dbReference>
<comment type="caution">
    <text evidence="6">The sequence shown here is derived from an EMBL/GenBank/DDBJ whole genome shotgun (WGS) entry which is preliminary data.</text>
</comment>
<reference evidence="6 7" key="1">
    <citation type="submission" date="2019-03" db="EMBL/GenBank/DDBJ databases">
        <title>Diversity of the mouse oral microbiome.</title>
        <authorList>
            <person name="Joseph S."/>
            <person name="Aduse-Opoku J."/>
            <person name="Curtis M."/>
            <person name="Wade W."/>
            <person name="Hashim A."/>
        </authorList>
    </citation>
    <scope>NUCLEOTIDE SEQUENCE [LARGE SCALE GENOMIC DNA]</scope>
    <source>
        <strain evidence="7">irhom_31</strain>
    </source>
</reference>
<feature type="transmembrane region" description="Helical" evidence="5">
    <location>
        <begin position="229"/>
        <end position="249"/>
    </location>
</feature>
<dbReference type="STRING" id="85336.A7979_08690"/>
<dbReference type="Pfam" id="PF02361">
    <property type="entry name" value="CbiQ"/>
    <property type="match status" value="1"/>
</dbReference>
<feature type="transmembrane region" description="Helical" evidence="5">
    <location>
        <begin position="12"/>
        <end position="39"/>
    </location>
</feature>
<keyword evidence="2 5" id="KW-0812">Transmembrane</keyword>
<evidence type="ECO:0000256" key="1">
    <source>
        <dbReference type="ARBA" id="ARBA00004141"/>
    </source>
</evidence>
<evidence type="ECO:0000313" key="7">
    <source>
        <dbReference type="Proteomes" id="UP000297951"/>
    </source>
</evidence>
<sequence>MSTPTLNPRTWVTLGCAGLLLAFAPLPLIWQAGLLAVLIALHGAGRTLSPWVRLVLVGLVPVAVMAFIIQLVSRGGETVWATWAPVPWMVFEVTAEGARAGMVLALQILAFGSACALLILPTGAAGLRYALTVWGLPPRLIYLLVASLNAPAQLAHYSRLVQRAARARGMADGSRGARAWLGVRTASALFNLLLLDHEVRGVTLAARGIDRAGPRIFWQDYADSRTQGYLRWVLLPLACLLVLAAYTGVLL</sequence>
<dbReference type="RefSeq" id="WP_135011238.1">
    <property type="nucleotide sequence ID" value="NZ_JADGLK010000003.1"/>
</dbReference>
<dbReference type="InterPro" id="IPR003339">
    <property type="entry name" value="ABC/ECF_trnsptr_transmembrane"/>
</dbReference>
<name>A0A4Y9F687_9MICC</name>
<protein>
    <recommendedName>
        <fullName evidence="8">Cobalt ABC transporter permease</fullName>
    </recommendedName>
</protein>
<gene>
    <name evidence="6" type="ORF">E4U03_01565</name>
</gene>
<evidence type="ECO:0000256" key="2">
    <source>
        <dbReference type="ARBA" id="ARBA00022692"/>
    </source>
</evidence>
<feature type="transmembrane region" description="Helical" evidence="5">
    <location>
        <begin position="102"/>
        <end position="120"/>
    </location>
</feature>
<feature type="transmembrane region" description="Helical" evidence="5">
    <location>
        <begin position="140"/>
        <end position="158"/>
    </location>
</feature>
<evidence type="ECO:0008006" key="8">
    <source>
        <dbReference type="Google" id="ProtNLM"/>
    </source>
</evidence>
<feature type="transmembrane region" description="Helical" evidence="5">
    <location>
        <begin position="51"/>
        <end position="72"/>
    </location>
</feature>
<dbReference type="Proteomes" id="UP000297951">
    <property type="component" value="Unassembled WGS sequence"/>
</dbReference>
<evidence type="ECO:0000256" key="4">
    <source>
        <dbReference type="ARBA" id="ARBA00023136"/>
    </source>
</evidence>
<comment type="subcellular location">
    <subcellularLocation>
        <location evidence="1">Membrane</location>
        <topology evidence="1">Multi-pass membrane protein</topology>
    </subcellularLocation>
</comment>
<dbReference type="OrthoDB" id="6400at2"/>
<evidence type="ECO:0000256" key="5">
    <source>
        <dbReference type="SAM" id="Phobius"/>
    </source>
</evidence>
<dbReference type="CDD" id="cd16914">
    <property type="entry name" value="EcfT"/>
    <property type="match status" value="1"/>
</dbReference>